<reference evidence="1 2" key="1">
    <citation type="journal article" date="2019" name="Int. J. Syst. Evol. Microbiol.">
        <title>The Global Catalogue of Microorganisms (GCM) 10K type strain sequencing project: providing services to taxonomists for standard genome sequencing and annotation.</title>
        <authorList>
            <consortium name="The Broad Institute Genomics Platform"/>
            <consortium name="The Broad Institute Genome Sequencing Center for Infectious Disease"/>
            <person name="Wu L."/>
            <person name="Ma J."/>
        </authorList>
    </citation>
    <scope>NUCLEOTIDE SEQUENCE [LARGE SCALE GENOMIC DNA]</scope>
    <source>
        <strain evidence="1 2">JCM 3325</strain>
    </source>
</reference>
<evidence type="ECO:0000313" key="2">
    <source>
        <dbReference type="Proteomes" id="UP001501231"/>
    </source>
</evidence>
<comment type="caution">
    <text evidence="1">The sequence shown here is derived from an EMBL/GenBank/DDBJ whole genome shotgun (WGS) entry which is preliminary data.</text>
</comment>
<dbReference type="EMBL" id="BAAARW010000039">
    <property type="protein sequence ID" value="GAA2452421.1"/>
    <property type="molecule type" value="Genomic_DNA"/>
</dbReference>
<sequence>MMAPCETRYGLLVRLAWELRAVPVTTVLVLPYHAEPVLFVPRWDGRREPVLAVRRTERWLLIWRGHEIEADRLGALARRIAWDAA</sequence>
<evidence type="ECO:0000313" key="1">
    <source>
        <dbReference type="EMBL" id="GAA2452421.1"/>
    </source>
</evidence>
<dbReference type="Proteomes" id="UP001501231">
    <property type="component" value="Unassembled WGS sequence"/>
</dbReference>
<proteinExistence type="predicted"/>
<name>A0ABN3K8S7_9ACTN</name>
<accession>A0ABN3K8S7</accession>
<organism evidence="1 2">
    <name type="scientific">Actinomadura vinacea</name>
    <dbReference type="NCBI Taxonomy" id="115336"/>
    <lineage>
        <taxon>Bacteria</taxon>
        <taxon>Bacillati</taxon>
        <taxon>Actinomycetota</taxon>
        <taxon>Actinomycetes</taxon>
        <taxon>Streptosporangiales</taxon>
        <taxon>Thermomonosporaceae</taxon>
        <taxon>Actinomadura</taxon>
    </lineage>
</organism>
<protein>
    <submittedName>
        <fullName evidence="1">Uncharacterized protein</fullName>
    </submittedName>
</protein>
<gene>
    <name evidence="1" type="ORF">GCM10010191_83400</name>
</gene>
<keyword evidence="2" id="KW-1185">Reference proteome</keyword>